<evidence type="ECO:0000313" key="2">
    <source>
        <dbReference type="EMBL" id="UUI70198.1"/>
    </source>
</evidence>
<name>A0ABY5KJP6_9CELL</name>
<dbReference type="PANTHER" id="PTHR43364">
    <property type="entry name" value="NADH-SPECIFIC METHYLGLYOXAL REDUCTASE-RELATED"/>
    <property type="match status" value="1"/>
</dbReference>
<dbReference type="EMBL" id="CP101987">
    <property type="protein sequence ID" value="UUI70198.1"/>
    <property type="molecule type" value="Genomic_DNA"/>
</dbReference>
<feature type="domain" description="NADP-dependent oxidoreductase" evidence="1">
    <location>
        <begin position="16"/>
        <end position="308"/>
    </location>
</feature>
<dbReference type="InterPro" id="IPR050523">
    <property type="entry name" value="AKR_Detox_Biosynth"/>
</dbReference>
<proteinExistence type="predicted"/>
<protein>
    <submittedName>
        <fullName evidence="2">Aldo/keto reductase</fullName>
    </submittedName>
</protein>
<dbReference type="Pfam" id="PF00248">
    <property type="entry name" value="Aldo_ket_red"/>
    <property type="match status" value="1"/>
</dbReference>
<evidence type="ECO:0000313" key="3">
    <source>
        <dbReference type="Proteomes" id="UP001316384"/>
    </source>
</evidence>
<dbReference type="Proteomes" id="UP001316384">
    <property type="component" value="Chromosome"/>
</dbReference>
<dbReference type="PANTHER" id="PTHR43364:SF18">
    <property type="entry name" value="OXIDOREDUCTASE"/>
    <property type="match status" value="1"/>
</dbReference>
<organism evidence="2 3">
    <name type="scientific">Cellulomonas xiejunii</name>
    <dbReference type="NCBI Taxonomy" id="2968083"/>
    <lineage>
        <taxon>Bacteria</taxon>
        <taxon>Bacillati</taxon>
        <taxon>Actinomycetota</taxon>
        <taxon>Actinomycetes</taxon>
        <taxon>Micrococcales</taxon>
        <taxon>Cellulomonadaceae</taxon>
        <taxon>Cellulomonas</taxon>
    </lineage>
</organism>
<dbReference type="InterPro" id="IPR036812">
    <property type="entry name" value="NAD(P)_OxRdtase_dom_sf"/>
</dbReference>
<dbReference type="SUPFAM" id="SSF51430">
    <property type="entry name" value="NAD(P)-linked oxidoreductase"/>
    <property type="match status" value="1"/>
</dbReference>
<reference evidence="2 3" key="1">
    <citation type="submission" date="2022-07" db="EMBL/GenBank/DDBJ databases">
        <title>Novel species in genus cellulomonas.</title>
        <authorList>
            <person name="Ye L."/>
        </authorList>
    </citation>
    <scope>NUCLEOTIDE SEQUENCE [LARGE SCALE GENOMIC DNA]</scope>
    <source>
        <strain evidence="3">zg-B89</strain>
    </source>
</reference>
<evidence type="ECO:0000259" key="1">
    <source>
        <dbReference type="Pfam" id="PF00248"/>
    </source>
</evidence>
<gene>
    <name evidence="2" type="ORF">NP048_10220</name>
</gene>
<dbReference type="InterPro" id="IPR023210">
    <property type="entry name" value="NADP_OxRdtase_dom"/>
</dbReference>
<dbReference type="RefSeq" id="WP_227575508.1">
    <property type="nucleotide sequence ID" value="NZ_CP101987.1"/>
</dbReference>
<keyword evidence="3" id="KW-1185">Reference proteome</keyword>
<accession>A0ABY5KJP6</accession>
<sequence>MEHRRLGRTGLRVSSLGLGTMTWSRDTDDHEAAEQLRDFVEAGGTLVDTSAAYADGGSEELLGTLLGEVVDREDVVICTKAGVRRTAEGGMVDASRGALLDSLDASLRRLGTDRVDLWLATPDPRTPLEETVSALRHAVQVGKARYVGLSNHAGWQVARAATLLETDPGLAAVEAEYSLLQRGVEREVLPACAALGAGLLAWSPLGRGVLTGKYRRTIPSDSRAASAHLAGFVQPYLTADAAGVVDAVVMAASGLDRTPLEVALAWVTSRPGVAGAIVGARTAAQLRGALTVHDLRLPPEIVAVLDELTAPNAGYPER</sequence>
<dbReference type="Gene3D" id="3.20.20.100">
    <property type="entry name" value="NADP-dependent oxidoreductase domain"/>
    <property type="match status" value="1"/>
</dbReference>